<keyword evidence="5" id="KW-1185">Reference proteome</keyword>
<evidence type="ECO:0000313" key="4">
    <source>
        <dbReference type="EMBL" id="MDR6533638.1"/>
    </source>
</evidence>
<comment type="caution">
    <text evidence="4">The sequence shown here is derived from an EMBL/GenBank/DDBJ whole genome shotgun (WGS) entry which is preliminary data.</text>
</comment>
<dbReference type="PRINTS" id="PR00111">
    <property type="entry name" value="ABHYDROLASE"/>
</dbReference>
<reference evidence="4 5" key="1">
    <citation type="submission" date="2023-07" db="EMBL/GenBank/DDBJ databases">
        <title>Sorghum-associated microbial communities from plants grown in Nebraska, USA.</title>
        <authorList>
            <person name="Schachtman D."/>
        </authorList>
    </citation>
    <scope>NUCLEOTIDE SEQUENCE [LARGE SCALE GENOMIC DNA]</scope>
    <source>
        <strain evidence="4 5">DS2154</strain>
    </source>
</reference>
<accession>A0ABU1N5M1</accession>
<name>A0ABU1N5M1_9CAUL</name>
<dbReference type="EMBL" id="JAVDRL010000013">
    <property type="protein sequence ID" value="MDR6533638.1"/>
    <property type="molecule type" value="Genomic_DNA"/>
</dbReference>
<dbReference type="SUPFAM" id="SSF53474">
    <property type="entry name" value="alpha/beta-Hydrolases"/>
    <property type="match status" value="1"/>
</dbReference>
<dbReference type="InterPro" id="IPR000073">
    <property type="entry name" value="AB_hydrolase_1"/>
</dbReference>
<dbReference type="Gene3D" id="3.40.50.1820">
    <property type="entry name" value="alpha/beta hydrolase"/>
    <property type="match status" value="1"/>
</dbReference>
<evidence type="ECO:0000259" key="3">
    <source>
        <dbReference type="Pfam" id="PF12697"/>
    </source>
</evidence>
<evidence type="ECO:0000313" key="5">
    <source>
        <dbReference type="Proteomes" id="UP001262754"/>
    </source>
</evidence>
<evidence type="ECO:0000256" key="1">
    <source>
        <dbReference type="ARBA" id="ARBA00022801"/>
    </source>
</evidence>
<evidence type="ECO:0000256" key="2">
    <source>
        <dbReference type="SAM" id="SignalP"/>
    </source>
</evidence>
<keyword evidence="1" id="KW-0378">Hydrolase</keyword>
<dbReference type="Pfam" id="PF12697">
    <property type="entry name" value="Abhydrolase_6"/>
    <property type="match status" value="1"/>
</dbReference>
<protein>
    <submittedName>
        <fullName evidence="4">Pimeloyl-ACP methyl ester carboxylesterase</fullName>
    </submittedName>
</protein>
<dbReference type="RefSeq" id="WP_310034558.1">
    <property type="nucleotide sequence ID" value="NZ_JAVDRL010000013.1"/>
</dbReference>
<feature type="signal peptide" evidence="2">
    <location>
        <begin position="1"/>
        <end position="27"/>
    </location>
</feature>
<dbReference type="Proteomes" id="UP001262754">
    <property type="component" value="Unassembled WGS sequence"/>
</dbReference>
<proteinExistence type="predicted"/>
<keyword evidence="2" id="KW-0732">Signal</keyword>
<feature type="chain" id="PRO_5046157752" evidence="2">
    <location>
        <begin position="28"/>
        <end position="287"/>
    </location>
</feature>
<gene>
    <name evidence="4" type="ORF">J2800_004404</name>
</gene>
<sequence>MRLFSTPAAAIAAGCLLLCGGGAAAQAQTSTRATLDIDGGTLAYETCGVGPKAIVLLHDGILHSAAFDDVWPILCQRFRVVRYDRRGYGASSPAPAAYAPAKDLEALMKAVGLEHATFVGSSSGSGIAVDYALAHPEAVDRLVLVGPWVSGFDVSLGFIARSLNLVAKVKMGDLDGAVRDPYILTKTADAERARVVAWLKANPGNLGAGARERPLAVAKPRLGEIQAPTLVLVGEVDIKDVQEQAKALETLMPHARRMVVPASGHLMYVERPATFAEIVRAFVEEQP</sequence>
<dbReference type="PROSITE" id="PS51257">
    <property type="entry name" value="PROKAR_LIPOPROTEIN"/>
    <property type="match status" value="1"/>
</dbReference>
<feature type="domain" description="AB hydrolase-1" evidence="3">
    <location>
        <begin position="54"/>
        <end position="277"/>
    </location>
</feature>
<dbReference type="InterPro" id="IPR029058">
    <property type="entry name" value="AB_hydrolase_fold"/>
</dbReference>
<organism evidence="4 5">
    <name type="scientific">Caulobacter rhizosphaerae</name>
    <dbReference type="NCBI Taxonomy" id="2010972"/>
    <lineage>
        <taxon>Bacteria</taxon>
        <taxon>Pseudomonadati</taxon>
        <taxon>Pseudomonadota</taxon>
        <taxon>Alphaproteobacteria</taxon>
        <taxon>Caulobacterales</taxon>
        <taxon>Caulobacteraceae</taxon>
        <taxon>Caulobacter</taxon>
    </lineage>
</organism>
<dbReference type="InterPro" id="IPR050266">
    <property type="entry name" value="AB_hydrolase_sf"/>
</dbReference>
<dbReference type="PANTHER" id="PTHR43798">
    <property type="entry name" value="MONOACYLGLYCEROL LIPASE"/>
    <property type="match status" value="1"/>
</dbReference>
<dbReference type="PANTHER" id="PTHR43798:SF31">
    <property type="entry name" value="AB HYDROLASE SUPERFAMILY PROTEIN YCLE"/>
    <property type="match status" value="1"/>
</dbReference>